<sequence>FSDDFEGYPLNDWPSSNWTGFGGNDSDHSANYIAEDPEDATNKVFRLYGVIGSMWSAGAEREFALPDDFAISLKVYNGGESIPSNGHQVRATLGSKSGTHWSNPGRGYFWFHKDGNLYAADGLILQSYDTERWYDMTVAFSRSQTDLTLHYWVDGIDLGSISLLVDPAIDDLQDHIELTAQAGSAYFDDIVVTPEPATLFLLGLGGLALRRKRRAK</sequence>
<name>A0A0F9D6E7_9ZZZZ</name>
<comment type="caution">
    <text evidence="2">The sequence shown here is derived from an EMBL/GenBank/DDBJ whole genome shotgun (WGS) entry which is preliminary data.</text>
</comment>
<dbReference type="EMBL" id="LAZR01030214">
    <property type="protein sequence ID" value="KKL57293.1"/>
    <property type="molecule type" value="Genomic_DNA"/>
</dbReference>
<evidence type="ECO:0000313" key="2">
    <source>
        <dbReference type="EMBL" id="KKL57293.1"/>
    </source>
</evidence>
<dbReference type="Pfam" id="PF07589">
    <property type="entry name" value="PEP-CTERM"/>
    <property type="match status" value="1"/>
</dbReference>
<feature type="domain" description="Ice-binding protein C-terminal" evidence="1">
    <location>
        <begin position="193"/>
        <end position="214"/>
    </location>
</feature>
<accession>A0A0F9D6E7</accession>
<proteinExistence type="predicted"/>
<dbReference type="InterPro" id="IPR013424">
    <property type="entry name" value="Ice-binding_C"/>
</dbReference>
<evidence type="ECO:0000259" key="1">
    <source>
        <dbReference type="Pfam" id="PF07589"/>
    </source>
</evidence>
<gene>
    <name evidence="2" type="ORF">LCGC14_2236880</name>
</gene>
<reference evidence="2" key="1">
    <citation type="journal article" date="2015" name="Nature">
        <title>Complex archaea that bridge the gap between prokaryotes and eukaryotes.</title>
        <authorList>
            <person name="Spang A."/>
            <person name="Saw J.H."/>
            <person name="Jorgensen S.L."/>
            <person name="Zaremba-Niedzwiedzka K."/>
            <person name="Martijn J."/>
            <person name="Lind A.E."/>
            <person name="van Eijk R."/>
            <person name="Schleper C."/>
            <person name="Guy L."/>
            <person name="Ettema T.J."/>
        </authorList>
    </citation>
    <scope>NUCLEOTIDE SEQUENCE</scope>
</reference>
<dbReference type="AlphaFoldDB" id="A0A0F9D6E7"/>
<feature type="non-terminal residue" evidence="2">
    <location>
        <position position="1"/>
    </location>
</feature>
<dbReference type="NCBIfam" id="TIGR02595">
    <property type="entry name" value="PEP_CTERM"/>
    <property type="match status" value="1"/>
</dbReference>
<organism evidence="2">
    <name type="scientific">marine sediment metagenome</name>
    <dbReference type="NCBI Taxonomy" id="412755"/>
    <lineage>
        <taxon>unclassified sequences</taxon>
        <taxon>metagenomes</taxon>
        <taxon>ecological metagenomes</taxon>
    </lineage>
</organism>
<protein>
    <recommendedName>
        <fullName evidence="1">Ice-binding protein C-terminal domain-containing protein</fullName>
    </recommendedName>
</protein>